<proteinExistence type="predicted"/>
<dbReference type="AlphaFoldDB" id="C5M1G0"/>
<reference evidence="1 2" key="1">
    <citation type="submission" date="2008-07" db="EMBL/GenBank/DDBJ databases">
        <authorList>
            <person name="El-Sayed N."/>
            <person name="Caler E."/>
            <person name="Inman J."/>
            <person name="Amedeo P."/>
            <person name="Hass B."/>
            <person name="Wortman J."/>
        </authorList>
    </citation>
    <scope>NUCLEOTIDE SEQUENCE [LARGE SCALE GENOMIC DNA]</scope>
    <source>
        <strain evidence="2">ATCC 50983 / TXsc</strain>
    </source>
</reference>
<sequence length="93" mass="10379">MILRQSGRQLSFAEASAVNSGYDAPAAVIHATDDTTGTFSTASHFAALQRAYADNHSEWIHQLNERTPYHLWKGPGIVFTPTGFQMRLPRFQD</sequence>
<dbReference type="Proteomes" id="UP000007800">
    <property type="component" value="Unassembled WGS sequence"/>
</dbReference>
<evidence type="ECO:0000313" key="2">
    <source>
        <dbReference type="Proteomes" id="UP000007800"/>
    </source>
</evidence>
<feature type="non-terminal residue" evidence="1">
    <location>
        <position position="93"/>
    </location>
</feature>
<accession>C5M1G0</accession>
<protein>
    <submittedName>
        <fullName evidence="1">Uncharacterized protein</fullName>
    </submittedName>
</protein>
<name>C5M1G0_PERM5</name>
<dbReference type="GeneID" id="9054241"/>
<gene>
    <name evidence="1" type="ORF">Pmar_PMAR018662</name>
</gene>
<keyword evidence="2" id="KW-1185">Reference proteome</keyword>
<organism evidence="2">
    <name type="scientific">Perkinsus marinus (strain ATCC 50983 / TXsc)</name>
    <dbReference type="NCBI Taxonomy" id="423536"/>
    <lineage>
        <taxon>Eukaryota</taxon>
        <taxon>Sar</taxon>
        <taxon>Alveolata</taxon>
        <taxon>Perkinsozoa</taxon>
        <taxon>Perkinsea</taxon>
        <taxon>Perkinsida</taxon>
        <taxon>Perkinsidae</taxon>
        <taxon>Perkinsus</taxon>
    </lineage>
</organism>
<dbReference type="EMBL" id="GG687399">
    <property type="protein sequence ID" value="EEQ97182.1"/>
    <property type="molecule type" value="Genomic_DNA"/>
</dbReference>
<dbReference type="RefSeq" id="XP_002764465.1">
    <property type="nucleotide sequence ID" value="XM_002764419.1"/>
</dbReference>
<dbReference type="InParanoid" id="C5M1G0"/>
<evidence type="ECO:0000313" key="1">
    <source>
        <dbReference type="EMBL" id="EEQ97182.1"/>
    </source>
</evidence>